<dbReference type="InterPro" id="IPR029071">
    <property type="entry name" value="Ubiquitin-like_domsf"/>
</dbReference>
<evidence type="ECO:0000313" key="3">
    <source>
        <dbReference type="Proteomes" id="UP000015100"/>
    </source>
</evidence>
<evidence type="ECO:0000259" key="1">
    <source>
        <dbReference type="PROSITE" id="PS50053"/>
    </source>
</evidence>
<dbReference type="InterPro" id="IPR049256">
    <property type="entry name" value="Get5_C"/>
</dbReference>
<reference evidence="3" key="2">
    <citation type="submission" date="2013-04" db="EMBL/GenBank/DDBJ databases">
        <title>Genomic mechanisms accounting for the adaptation to parasitism in nematode-trapping fungi.</title>
        <authorList>
            <person name="Ahren D.G."/>
        </authorList>
    </citation>
    <scope>NUCLEOTIDE SEQUENCE [LARGE SCALE GENOMIC DNA]</scope>
    <source>
        <strain evidence="3">CBS 200.50</strain>
    </source>
</reference>
<dbReference type="OMA" id="YILPRMP"/>
<organism evidence="2 3">
    <name type="scientific">Dactylellina haptotyla (strain CBS 200.50)</name>
    <name type="common">Nematode-trapping fungus</name>
    <name type="synonym">Monacrosporium haptotylum</name>
    <dbReference type="NCBI Taxonomy" id="1284197"/>
    <lineage>
        <taxon>Eukaryota</taxon>
        <taxon>Fungi</taxon>
        <taxon>Dikarya</taxon>
        <taxon>Ascomycota</taxon>
        <taxon>Pezizomycotina</taxon>
        <taxon>Orbiliomycetes</taxon>
        <taxon>Orbiliales</taxon>
        <taxon>Orbiliaceae</taxon>
        <taxon>Dactylellina</taxon>
    </lineage>
</organism>
<dbReference type="AlphaFoldDB" id="S8ANH6"/>
<dbReference type="EMBL" id="AQGS01000045">
    <property type="protein sequence ID" value="EPS44500.1"/>
    <property type="molecule type" value="Genomic_DNA"/>
</dbReference>
<feature type="domain" description="Ubiquitin-like" evidence="1">
    <location>
        <begin position="66"/>
        <end position="127"/>
    </location>
</feature>
<dbReference type="HOGENOM" id="CLU_075131_0_0_1"/>
<dbReference type="InterPro" id="IPR000626">
    <property type="entry name" value="Ubiquitin-like_dom"/>
</dbReference>
<dbReference type="CDD" id="cd17039">
    <property type="entry name" value="Ubl_ubiquitin_like"/>
    <property type="match status" value="1"/>
</dbReference>
<dbReference type="PROSITE" id="PS50053">
    <property type="entry name" value="UBIQUITIN_2"/>
    <property type="match status" value="1"/>
</dbReference>
<dbReference type="SUPFAM" id="SSF54236">
    <property type="entry name" value="Ubiquitin-like"/>
    <property type="match status" value="1"/>
</dbReference>
<dbReference type="eggNOG" id="ENOG502S36W">
    <property type="taxonomic scope" value="Eukaryota"/>
</dbReference>
<evidence type="ECO:0000313" key="2">
    <source>
        <dbReference type="EMBL" id="EPS44500.1"/>
    </source>
</evidence>
<dbReference type="InterPro" id="IPR024737">
    <property type="entry name" value="Get5_N"/>
</dbReference>
<protein>
    <recommendedName>
        <fullName evidence="1">Ubiquitin-like domain-containing protein</fullName>
    </recommendedName>
</protein>
<gene>
    <name evidence="2" type="ORF">H072_1532</name>
</gene>
<dbReference type="STRING" id="1284197.S8ANH6"/>
<sequence length="231" mass="24840">MATKIQEIDFAKSILISLSSKPITISPDHVEDPRKLPARSLFTLPRLPKTMAKPPKPRDASTPPSATVHLKTLRPPQFINESLEAIPLSATIQSIKSIVATKTGVPADKIRFMIKGKILGDSKTLSEIAEDGGEVTISVMVTGGYSAAGPAPPPDAAAVASVAEKAETAEEVVKMDIDSDVGGVVKVLEEEEFWTDLEVFLRQKVGKEEAAKEVAGVFRKGWEANRVKRST</sequence>
<accession>S8ANH6</accession>
<dbReference type="Pfam" id="PF12754">
    <property type="entry name" value="Get5_N"/>
    <property type="match status" value="1"/>
</dbReference>
<dbReference type="Proteomes" id="UP000015100">
    <property type="component" value="Unassembled WGS sequence"/>
</dbReference>
<name>S8ANH6_DACHA</name>
<dbReference type="SMART" id="SM00213">
    <property type="entry name" value="UBQ"/>
    <property type="match status" value="1"/>
</dbReference>
<proteinExistence type="predicted"/>
<dbReference type="Gene3D" id="3.10.20.90">
    <property type="entry name" value="Phosphatidylinositol 3-kinase Catalytic Subunit, Chain A, domain 1"/>
    <property type="match status" value="1"/>
</dbReference>
<keyword evidence="3" id="KW-1185">Reference proteome</keyword>
<reference evidence="2 3" key="1">
    <citation type="journal article" date="2013" name="PLoS Genet.">
        <title>Genomic mechanisms accounting for the adaptation to parasitism in nematode-trapping fungi.</title>
        <authorList>
            <person name="Meerupati T."/>
            <person name="Andersson K.M."/>
            <person name="Friman E."/>
            <person name="Kumar D."/>
            <person name="Tunlid A."/>
            <person name="Ahren D."/>
        </authorList>
    </citation>
    <scope>NUCLEOTIDE SEQUENCE [LARGE SCALE GENOMIC DNA]</scope>
    <source>
        <strain evidence="2 3">CBS 200.50</strain>
    </source>
</reference>
<comment type="caution">
    <text evidence="2">The sequence shown here is derived from an EMBL/GenBank/DDBJ whole genome shotgun (WGS) entry which is preliminary data.</text>
</comment>
<dbReference type="Pfam" id="PF17183">
    <property type="entry name" value="Get5_C"/>
    <property type="match status" value="1"/>
</dbReference>
<dbReference type="Gene3D" id="1.10.286.70">
    <property type="entry name" value="Get5 dimerization domain"/>
    <property type="match status" value="1"/>
</dbReference>
<dbReference type="OrthoDB" id="5366541at2759"/>